<gene>
    <name evidence="1" type="ORF">A2927_01995</name>
</gene>
<evidence type="ECO:0000313" key="1">
    <source>
        <dbReference type="EMBL" id="OGY88883.1"/>
    </source>
</evidence>
<dbReference type="Proteomes" id="UP000178849">
    <property type="component" value="Unassembled WGS sequence"/>
</dbReference>
<evidence type="ECO:0008006" key="3">
    <source>
        <dbReference type="Google" id="ProtNLM"/>
    </source>
</evidence>
<sequence length="175" mass="19528">MKLAKPEFIKSAIFLAALLIVLLVFDLPMSKNIKSIYAGLSVEKANLEKEQQAGHFFEQSYQSYQDLSQLVPSYADLFKAEGAELNLITKLEDLASANDLEQHLDLSFQRTVFSPAVNQLGLKINLKGKFADLTEYLAALKKMNFEIAAEAVDVTQIGVDLLEANLLTNTFWLKP</sequence>
<protein>
    <recommendedName>
        <fullName evidence="3">Type 4a pilus biogenesis protein PilO</fullName>
    </recommendedName>
</protein>
<name>A0A1G2BI47_9BACT</name>
<dbReference type="EMBL" id="MHKL01000035">
    <property type="protein sequence ID" value="OGY88883.1"/>
    <property type="molecule type" value="Genomic_DNA"/>
</dbReference>
<proteinExistence type="predicted"/>
<dbReference type="InterPro" id="IPR014717">
    <property type="entry name" value="Transl_elong_EF1B/ribsomal_bS6"/>
</dbReference>
<dbReference type="Gene3D" id="3.30.70.60">
    <property type="match status" value="1"/>
</dbReference>
<evidence type="ECO:0000313" key="2">
    <source>
        <dbReference type="Proteomes" id="UP000178849"/>
    </source>
</evidence>
<dbReference type="AlphaFoldDB" id="A0A1G2BI47"/>
<reference evidence="1 2" key="1">
    <citation type="journal article" date="2016" name="Nat. Commun.">
        <title>Thousands of microbial genomes shed light on interconnected biogeochemical processes in an aquifer system.</title>
        <authorList>
            <person name="Anantharaman K."/>
            <person name="Brown C.T."/>
            <person name="Hug L.A."/>
            <person name="Sharon I."/>
            <person name="Castelle C.J."/>
            <person name="Probst A.J."/>
            <person name="Thomas B.C."/>
            <person name="Singh A."/>
            <person name="Wilkins M.J."/>
            <person name="Karaoz U."/>
            <person name="Brodie E.L."/>
            <person name="Williams K.H."/>
            <person name="Hubbard S.S."/>
            <person name="Banfield J.F."/>
        </authorList>
    </citation>
    <scope>NUCLEOTIDE SEQUENCE [LARGE SCALE GENOMIC DNA]</scope>
</reference>
<comment type="caution">
    <text evidence="1">The sequence shown here is derived from an EMBL/GenBank/DDBJ whole genome shotgun (WGS) entry which is preliminary data.</text>
</comment>
<accession>A0A1G2BI47</accession>
<dbReference type="STRING" id="1798550.A2927_01995"/>
<organism evidence="1 2">
    <name type="scientific">Candidatus Komeilibacteria bacterium RIFCSPLOWO2_01_FULL_45_10</name>
    <dbReference type="NCBI Taxonomy" id="1798550"/>
    <lineage>
        <taxon>Bacteria</taxon>
        <taxon>Candidatus Komeiliibacteriota</taxon>
    </lineage>
</organism>